<dbReference type="Proteomes" id="UP000324897">
    <property type="component" value="Chromosome 6"/>
</dbReference>
<dbReference type="EMBL" id="RWGY01000002">
    <property type="protein sequence ID" value="TVU51751.1"/>
    <property type="molecule type" value="Genomic_DNA"/>
</dbReference>
<evidence type="ECO:0000256" key="6">
    <source>
        <dbReference type="SAM" id="Coils"/>
    </source>
</evidence>
<dbReference type="OrthoDB" id="693761at2759"/>
<evidence type="ECO:0000256" key="2">
    <source>
        <dbReference type="ARBA" id="ARBA00022617"/>
    </source>
</evidence>
<keyword evidence="8" id="KW-1185">Reference proteome</keyword>
<dbReference type="Gramene" id="TVU51751">
    <property type="protein sequence ID" value="TVU51751"/>
    <property type="gene ID" value="EJB05_03195"/>
</dbReference>
<evidence type="ECO:0000256" key="5">
    <source>
        <dbReference type="ARBA" id="ARBA00023004"/>
    </source>
</evidence>
<dbReference type="PANTHER" id="PTHR47955">
    <property type="entry name" value="CYTOCHROME P450 FAMILY 71 PROTEIN"/>
    <property type="match status" value="1"/>
</dbReference>
<dbReference type="AlphaFoldDB" id="A0A5J9WUK1"/>
<dbReference type="InterPro" id="IPR001128">
    <property type="entry name" value="Cyt_P450"/>
</dbReference>
<dbReference type="InterPro" id="IPR036396">
    <property type="entry name" value="Cyt_P450_sf"/>
</dbReference>
<feature type="coiled-coil region" evidence="6">
    <location>
        <begin position="188"/>
        <end position="224"/>
    </location>
</feature>
<protein>
    <recommendedName>
        <fullName evidence="9">Cytochrome P450</fullName>
    </recommendedName>
</protein>
<keyword evidence="4" id="KW-0560">Oxidoreductase</keyword>
<comment type="similarity">
    <text evidence="1">Belongs to the cytochrome P450 family.</text>
</comment>
<sequence length="237" mass="26302">MLTSQPQAAFGALAEKHGPVMYLRLGQTDTIVVSSAAAAQEVFQAKDINFASRPSMLTTDIVCYAGMDIGFSPYGPYWRALRKLAVLELLSVRKVRQFAPIRDGETMSLVREIGGAAGKPVNLGSLLVSCTNSVIGLATLVYRCRSERREQFMSAMLLFVRSSLGFCISDLFPSLWFLDVVTGTVSRLRSLSKQLDDVLDEIIAEREELRKKTVKNNVEGEDREDDLLTVMLSENQR</sequence>
<dbReference type="SUPFAM" id="SSF48264">
    <property type="entry name" value="Cytochrome P450"/>
    <property type="match status" value="1"/>
</dbReference>
<organism evidence="7 8">
    <name type="scientific">Eragrostis curvula</name>
    <name type="common">weeping love grass</name>
    <dbReference type="NCBI Taxonomy" id="38414"/>
    <lineage>
        <taxon>Eukaryota</taxon>
        <taxon>Viridiplantae</taxon>
        <taxon>Streptophyta</taxon>
        <taxon>Embryophyta</taxon>
        <taxon>Tracheophyta</taxon>
        <taxon>Spermatophyta</taxon>
        <taxon>Magnoliopsida</taxon>
        <taxon>Liliopsida</taxon>
        <taxon>Poales</taxon>
        <taxon>Poaceae</taxon>
        <taxon>PACMAD clade</taxon>
        <taxon>Chloridoideae</taxon>
        <taxon>Eragrostideae</taxon>
        <taxon>Eragrostidinae</taxon>
        <taxon>Eragrostis</taxon>
    </lineage>
</organism>
<dbReference type="GO" id="GO:0005506">
    <property type="term" value="F:iron ion binding"/>
    <property type="evidence" value="ECO:0007669"/>
    <property type="project" value="InterPro"/>
</dbReference>
<evidence type="ECO:0000313" key="8">
    <source>
        <dbReference type="Proteomes" id="UP000324897"/>
    </source>
</evidence>
<dbReference type="PRINTS" id="PR00463">
    <property type="entry name" value="EP450I"/>
</dbReference>
<keyword evidence="6" id="KW-0175">Coiled coil</keyword>
<evidence type="ECO:0000256" key="1">
    <source>
        <dbReference type="ARBA" id="ARBA00010617"/>
    </source>
</evidence>
<reference evidence="7 8" key="1">
    <citation type="journal article" date="2019" name="Sci. Rep.">
        <title>A high-quality genome of Eragrostis curvula grass provides insights into Poaceae evolution and supports new strategies to enhance forage quality.</title>
        <authorList>
            <person name="Carballo J."/>
            <person name="Santos B.A.C.M."/>
            <person name="Zappacosta D."/>
            <person name="Garbus I."/>
            <person name="Selva J.P."/>
            <person name="Gallo C.A."/>
            <person name="Diaz A."/>
            <person name="Albertini E."/>
            <person name="Caccamo M."/>
            <person name="Echenique V."/>
        </authorList>
    </citation>
    <scope>NUCLEOTIDE SEQUENCE [LARGE SCALE GENOMIC DNA]</scope>
    <source>
        <strain evidence="8">cv. Victoria</strain>
        <tissue evidence="7">Leaf</tissue>
    </source>
</reference>
<dbReference type="Pfam" id="PF00067">
    <property type="entry name" value="p450"/>
    <property type="match status" value="1"/>
</dbReference>
<comment type="caution">
    <text evidence="7">The sequence shown here is derived from an EMBL/GenBank/DDBJ whole genome shotgun (WGS) entry which is preliminary data.</text>
</comment>
<dbReference type="PANTHER" id="PTHR47955:SF8">
    <property type="entry name" value="CYTOCHROME P450 71D11-LIKE"/>
    <property type="match status" value="1"/>
</dbReference>
<name>A0A5J9WUK1_9POAL</name>
<accession>A0A5J9WUK1</accession>
<evidence type="ECO:0008006" key="9">
    <source>
        <dbReference type="Google" id="ProtNLM"/>
    </source>
</evidence>
<keyword evidence="5" id="KW-0408">Iron</keyword>
<gene>
    <name evidence="7" type="ORF">EJB05_03195</name>
</gene>
<evidence type="ECO:0000313" key="7">
    <source>
        <dbReference type="EMBL" id="TVU51751.1"/>
    </source>
</evidence>
<dbReference type="Gene3D" id="1.10.630.10">
    <property type="entry name" value="Cytochrome P450"/>
    <property type="match status" value="1"/>
</dbReference>
<keyword evidence="3" id="KW-0479">Metal-binding</keyword>
<proteinExistence type="inferred from homology"/>
<evidence type="ECO:0000256" key="4">
    <source>
        <dbReference type="ARBA" id="ARBA00023002"/>
    </source>
</evidence>
<feature type="non-terminal residue" evidence="7">
    <location>
        <position position="1"/>
    </location>
</feature>
<dbReference type="GO" id="GO:0004497">
    <property type="term" value="F:monooxygenase activity"/>
    <property type="evidence" value="ECO:0007669"/>
    <property type="project" value="InterPro"/>
</dbReference>
<dbReference type="GO" id="GO:0020037">
    <property type="term" value="F:heme binding"/>
    <property type="evidence" value="ECO:0007669"/>
    <property type="project" value="InterPro"/>
</dbReference>
<dbReference type="GO" id="GO:0016705">
    <property type="term" value="F:oxidoreductase activity, acting on paired donors, with incorporation or reduction of molecular oxygen"/>
    <property type="evidence" value="ECO:0007669"/>
    <property type="project" value="InterPro"/>
</dbReference>
<dbReference type="InterPro" id="IPR002401">
    <property type="entry name" value="Cyt_P450_E_grp-I"/>
</dbReference>
<evidence type="ECO:0000256" key="3">
    <source>
        <dbReference type="ARBA" id="ARBA00022723"/>
    </source>
</evidence>
<keyword evidence="2" id="KW-0349">Heme</keyword>